<dbReference type="Proteomes" id="UP000241247">
    <property type="component" value="Unassembled WGS sequence"/>
</dbReference>
<dbReference type="InterPro" id="IPR013159">
    <property type="entry name" value="DnaA_C"/>
</dbReference>
<evidence type="ECO:0000313" key="4">
    <source>
        <dbReference type="Proteomes" id="UP000241247"/>
    </source>
</evidence>
<proteinExistence type="predicted"/>
<comment type="caution">
    <text evidence="3">The sequence shown here is derived from an EMBL/GenBank/DDBJ whole genome shotgun (WGS) entry which is preliminary data.</text>
</comment>
<dbReference type="GO" id="GO:0006270">
    <property type="term" value="P:DNA replication initiation"/>
    <property type="evidence" value="ECO:0007669"/>
    <property type="project" value="InterPro"/>
</dbReference>
<evidence type="ECO:0000259" key="2">
    <source>
        <dbReference type="SMART" id="SM00760"/>
    </source>
</evidence>
<sequence>MPDSRPSAAPTRRRTPRPFRPHGTGRLRARRSRLLALAFSGAGVFHRSEPTPRSVCRIVRQLVAELLLLSSERAPGRRERRRPAAHVRQIAMYVCHVALQIPLAEIGAAFGRDRTTVGHACNVVEDRREDRAFDDFVATVERITLAVFGTTGVIDHE</sequence>
<reference evidence="3 4" key="1">
    <citation type="submission" date="2018-04" db="EMBL/GenBank/DDBJ databases">
        <title>Genomic Encyclopedia of Type Strains, Phase IV (KMG-IV): sequencing the most valuable type-strain genomes for metagenomic binning, comparative biology and taxonomic classification.</title>
        <authorList>
            <person name="Goeker M."/>
        </authorList>
    </citation>
    <scope>NUCLEOTIDE SEQUENCE [LARGE SCALE GENOMIC DNA]</scope>
    <source>
        <strain evidence="3 4">DSM 7138</strain>
    </source>
</reference>
<dbReference type="EMBL" id="PZZZ01000001">
    <property type="protein sequence ID" value="PTM98622.1"/>
    <property type="molecule type" value="Genomic_DNA"/>
</dbReference>
<gene>
    <name evidence="3" type="ORF">C7449_101287</name>
</gene>
<dbReference type="CDD" id="cd06571">
    <property type="entry name" value="Bac_DnaA_C"/>
    <property type="match status" value="1"/>
</dbReference>
<feature type="region of interest" description="Disordered" evidence="1">
    <location>
        <begin position="1"/>
        <end position="26"/>
    </location>
</feature>
<feature type="compositionally biased region" description="Basic residues" evidence="1">
    <location>
        <begin position="11"/>
        <end position="26"/>
    </location>
</feature>
<protein>
    <submittedName>
        <fullName evidence="3">DnaA-like protein</fullName>
    </submittedName>
</protein>
<dbReference type="AlphaFoldDB" id="A0A2T5BI26"/>
<feature type="domain" description="Chromosomal replication initiator DnaA C-terminal" evidence="2">
    <location>
        <begin position="55"/>
        <end position="124"/>
    </location>
</feature>
<dbReference type="RefSeq" id="WP_342588224.1">
    <property type="nucleotide sequence ID" value="NZ_JBHEEX010000008.1"/>
</dbReference>
<name>A0A2T5BI26_MYCDI</name>
<dbReference type="GO" id="GO:0005524">
    <property type="term" value="F:ATP binding"/>
    <property type="evidence" value="ECO:0007669"/>
    <property type="project" value="InterPro"/>
</dbReference>
<dbReference type="Pfam" id="PF08299">
    <property type="entry name" value="Bac_DnaA_C"/>
    <property type="match status" value="1"/>
</dbReference>
<keyword evidence="4" id="KW-1185">Reference proteome</keyword>
<organism evidence="3 4">
    <name type="scientific">Mycoplana dimorpha</name>
    <dbReference type="NCBI Taxonomy" id="28320"/>
    <lineage>
        <taxon>Bacteria</taxon>
        <taxon>Pseudomonadati</taxon>
        <taxon>Pseudomonadota</taxon>
        <taxon>Alphaproteobacteria</taxon>
        <taxon>Hyphomicrobiales</taxon>
        <taxon>Rhizobiaceae</taxon>
        <taxon>Mycoplana</taxon>
    </lineage>
</organism>
<feature type="compositionally biased region" description="Low complexity" evidence="1">
    <location>
        <begin position="1"/>
        <end position="10"/>
    </location>
</feature>
<dbReference type="Gene3D" id="1.10.1750.10">
    <property type="match status" value="1"/>
</dbReference>
<dbReference type="GO" id="GO:0043565">
    <property type="term" value="F:sequence-specific DNA binding"/>
    <property type="evidence" value="ECO:0007669"/>
    <property type="project" value="InterPro"/>
</dbReference>
<dbReference type="SMART" id="SM00760">
    <property type="entry name" value="Bac_DnaA_C"/>
    <property type="match status" value="1"/>
</dbReference>
<evidence type="ECO:0000256" key="1">
    <source>
        <dbReference type="SAM" id="MobiDB-lite"/>
    </source>
</evidence>
<evidence type="ECO:0000313" key="3">
    <source>
        <dbReference type="EMBL" id="PTM98622.1"/>
    </source>
</evidence>
<accession>A0A2T5BI26</accession>
<dbReference type="InterPro" id="IPR010921">
    <property type="entry name" value="Trp_repressor/repl_initiator"/>
</dbReference>
<dbReference type="SUPFAM" id="SSF48295">
    <property type="entry name" value="TrpR-like"/>
    <property type="match status" value="1"/>
</dbReference>
<dbReference type="GO" id="GO:0006275">
    <property type="term" value="P:regulation of DNA replication"/>
    <property type="evidence" value="ECO:0007669"/>
    <property type="project" value="InterPro"/>
</dbReference>